<evidence type="ECO:0000313" key="5">
    <source>
        <dbReference type="Proteomes" id="UP000053096"/>
    </source>
</evidence>
<name>A0A0J6EUT4_9BORD</name>
<dbReference type="PANTHER" id="PTHR21193">
    <property type="entry name" value="OXIDOREDUCTASE-LIKE DOMAIN-CONTAINING PROTEIN 1"/>
    <property type="match status" value="1"/>
</dbReference>
<proteinExistence type="predicted"/>
<dbReference type="PANTHER" id="PTHR21193:SF3">
    <property type="entry name" value="OXIDOREDUCTASE-LIKE DOMAIN-CONTAINING PROTEIN 1"/>
    <property type="match status" value="1"/>
</dbReference>
<feature type="domain" description="Oxidoreductase-like" evidence="2">
    <location>
        <begin position="12"/>
        <end position="49"/>
    </location>
</feature>
<gene>
    <name evidence="3" type="ORF">BBN53_14620</name>
    <name evidence="4" type="ORF">ERS370011_03847</name>
</gene>
<dbReference type="InterPro" id="IPR039251">
    <property type="entry name" value="OXLD1"/>
</dbReference>
<dbReference type="OrthoDB" id="5797329at2"/>
<dbReference type="AlphaFoldDB" id="A0A0J6EUT4"/>
<evidence type="ECO:0000256" key="1">
    <source>
        <dbReference type="SAM" id="MobiDB-lite"/>
    </source>
</evidence>
<dbReference type="Proteomes" id="UP000092950">
    <property type="component" value="Chromosome"/>
</dbReference>
<dbReference type="RefSeq" id="WP_043214718.1">
    <property type="nucleotide sequence ID" value="NZ_CAJGUP010000095.1"/>
</dbReference>
<accession>A0A0J6EUT4</accession>
<reference evidence="3 6" key="2">
    <citation type="submission" date="2016-07" db="EMBL/GenBank/DDBJ databases">
        <title>Complete genome sequences of Bordetella pseudohinzii.</title>
        <authorList>
            <person name="Spilker T."/>
            <person name="Darrah R."/>
            <person name="LiPuma J.J."/>
        </authorList>
    </citation>
    <scope>NUCLEOTIDE SEQUENCE [LARGE SCALE GENOMIC DNA]</scope>
    <source>
        <strain evidence="3 6">HI4681</strain>
    </source>
</reference>
<keyword evidence="6" id="KW-1185">Reference proteome</keyword>
<reference evidence="4 5" key="1">
    <citation type="submission" date="2015-09" db="EMBL/GenBank/DDBJ databases">
        <authorList>
            <person name="Jackson K.R."/>
            <person name="Lunt B.L."/>
            <person name="Fisher J.N.B."/>
            <person name="Gardner A.V."/>
            <person name="Bailey M.E."/>
            <person name="Deus L.M."/>
            <person name="Earl A.S."/>
            <person name="Gibby P.D."/>
            <person name="Hartmann K.A."/>
            <person name="Liu J.E."/>
            <person name="Manci A.M."/>
            <person name="Nielsen D.A."/>
            <person name="Solomon M.B."/>
            <person name="Breakwell D.P."/>
            <person name="Burnett S.H."/>
            <person name="Grose J.H."/>
        </authorList>
    </citation>
    <scope>NUCLEOTIDE SEQUENCE [LARGE SCALE GENOMIC DNA]</scope>
    <source>
        <strain evidence="4 5">2789STDY5608636</strain>
    </source>
</reference>
<dbReference type="KEGG" id="bpdz:BBN53_14620"/>
<organism evidence="4 5">
    <name type="scientific">Bordetella pseudohinzii</name>
    <dbReference type="NCBI Taxonomy" id="1331258"/>
    <lineage>
        <taxon>Bacteria</taxon>
        <taxon>Pseudomonadati</taxon>
        <taxon>Pseudomonadota</taxon>
        <taxon>Betaproteobacteria</taxon>
        <taxon>Burkholderiales</taxon>
        <taxon>Alcaligenaceae</taxon>
        <taxon>Bordetella</taxon>
    </lineage>
</organism>
<protein>
    <submittedName>
        <fullName evidence="3 4">Oxidoreductase-like protein</fullName>
    </submittedName>
</protein>
<evidence type="ECO:0000259" key="2">
    <source>
        <dbReference type="Pfam" id="PF09791"/>
    </source>
</evidence>
<evidence type="ECO:0000313" key="3">
    <source>
        <dbReference type="EMBL" id="ANY16999.1"/>
    </source>
</evidence>
<dbReference type="EMBL" id="CP016440">
    <property type="protein sequence ID" value="ANY16999.1"/>
    <property type="molecule type" value="Genomic_DNA"/>
</dbReference>
<dbReference type="EMBL" id="CYTV01000016">
    <property type="protein sequence ID" value="CUJ11813.1"/>
    <property type="molecule type" value="Genomic_DNA"/>
</dbReference>
<dbReference type="InterPro" id="IPR019180">
    <property type="entry name" value="Oxidoreductase-like_N"/>
</dbReference>
<dbReference type="Proteomes" id="UP000053096">
    <property type="component" value="Unassembled WGS sequence"/>
</dbReference>
<feature type="region of interest" description="Disordered" evidence="1">
    <location>
        <begin position="1"/>
        <end position="21"/>
    </location>
</feature>
<sequence length="63" mass="6763">MSQVTDLQDPRPQPPEAPGPNECCQSGCIPCVYDLYDEAMANYREALAAWLARHPEASGQGGG</sequence>
<evidence type="ECO:0000313" key="4">
    <source>
        <dbReference type="EMBL" id="CUJ11813.1"/>
    </source>
</evidence>
<accession>A0A0M7HP07</accession>
<evidence type="ECO:0000313" key="6">
    <source>
        <dbReference type="Proteomes" id="UP000092950"/>
    </source>
</evidence>
<dbReference type="Pfam" id="PF09791">
    <property type="entry name" value="Oxidored-like"/>
    <property type="match status" value="1"/>
</dbReference>